<dbReference type="EMBL" id="CP136897">
    <property type="protein sequence ID" value="WOL17733.1"/>
    <property type="molecule type" value="Genomic_DNA"/>
</dbReference>
<protein>
    <submittedName>
        <fullName evidence="2">Uncharacterized protein</fullName>
    </submittedName>
</protein>
<dbReference type="Proteomes" id="UP001327560">
    <property type="component" value="Chromosome 8"/>
</dbReference>
<accession>A0AAQ3KZ74</accession>
<feature type="compositionally biased region" description="Low complexity" evidence="1">
    <location>
        <begin position="137"/>
        <end position="149"/>
    </location>
</feature>
<evidence type="ECO:0000313" key="3">
    <source>
        <dbReference type="Proteomes" id="UP001327560"/>
    </source>
</evidence>
<dbReference type="AlphaFoldDB" id="A0AAQ3KZ74"/>
<dbReference type="PANTHER" id="PTHR34120:SF2">
    <property type="entry name" value="OS01G0860900 PROTEIN"/>
    <property type="match status" value="1"/>
</dbReference>
<feature type="region of interest" description="Disordered" evidence="1">
    <location>
        <begin position="54"/>
        <end position="106"/>
    </location>
</feature>
<reference evidence="2 3" key="1">
    <citation type="submission" date="2023-10" db="EMBL/GenBank/DDBJ databases">
        <title>Chromosome-scale genome assembly provides insights into flower coloration mechanisms of Canna indica.</title>
        <authorList>
            <person name="Li C."/>
        </authorList>
    </citation>
    <scope>NUCLEOTIDE SEQUENCE [LARGE SCALE GENOMIC DNA]</scope>
    <source>
        <tissue evidence="2">Flower</tissue>
    </source>
</reference>
<feature type="region of interest" description="Disordered" evidence="1">
    <location>
        <begin position="119"/>
        <end position="321"/>
    </location>
</feature>
<feature type="compositionally biased region" description="Low complexity" evidence="1">
    <location>
        <begin position="253"/>
        <end position="264"/>
    </location>
</feature>
<dbReference type="PANTHER" id="PTHR34120">
    <property type="entry name" value="EXPRESSED PROTEIN"/>
    <property type="match status" value="1"/>
</dbReference>
<evidence type="ECO:0000313" key="2">
    <source>
        <dbReference type="EMBL" id="WOL17733.1"/>
    </source>
</evidence>
<sequence>MIVGSKQPSIKFRAFPLIPPPSHLNSHASPTPLVSPVSYRSLFTLLPQMDADNLLRDGGGGGGSGVADRDGKSGSEQPVRRQPPQPPEEDPDLPPESIQVPIGGDGVDWTYLNAVFERDDSTKGSTNPKCAQANPKSRSISELSSASLRAKPHPVIGLPNSIRAPGFAARSSRPPQTTTGRIFPKKSARSGGGSAAEPGSPKVSCFGKVRSDRERKRGKGRGCWPCSLEAVFGRGGRGRAAGEGEGRAGKIGSPPSAATARTAPWQGEQAAGPGLGGMKRFASGRRAASWGEEAEEEEGQVRRRHPERAVMGVEDKAGGAG</sequence>
<keyword evidence="3" id="KW-1185">Reference proteome</keyword>
<organism evidence="2 3">
    <name type="scientific">Canna indica</name>
    <name type="common">Indian-shot</name>
    <dbReference type="NCBI Taxonomy" id="4628"/>
    <lineage>
        <taxon>Eukaryota</taxon>
        <taxon>Viridiplantae</taxon>
        <taxon>Streptophyta</taxon>
        <taxon>Embryophyta</taxon>
        <taxon>Tracheophyta</taxon>
        <taxon>Spermatophyta</taxon>
        <taxon>Magnoliopsida</taxon>
        <taxon>Liliopsida</taxon>
        <taxon>Zingiberales</taxon>
        <taxon>Cannaceae</taxon>
        <taxon>Canna</taxon>
    </lineage>
</organism>
<gene>
    <name evidence="2" type="ORF">Cni_G26526</name>
</gene>
<evidence type="ECO:0000256" key="1">
    <source>
        <dbReference type="SAM" id="MobiDB-lite"/>
    </source>
</evidence>
<name>A0AAQ3KZ74_9LILI</name>
<proteinExistence type="predicted"/>